<organism evidence="3 4">
    <name type="scientific">Flavobacterium glycines</name>
    <dbReference type="NCBI Taxonomy" id="551990"/>
    <lineage>
        <taxon>Bacteria</taxon>
        <taxon>Pseudomonadati</taxon>
        <taxon>Bacteroidota</taxon>
        <taxon>Flavobacteriia</taxon>
        <taxon>Flavobacteriales</taxon>
        <taxon>Flavobacteriaceae</taxon>
        <taxon>Flavobacterium</taxon>
    </lineage>
</organism>
<feature type="signal peptide" evidence="1">
    <location>
        <begin position="1"/>
        <end position="29"/>
    </location>
</feature>
<dbReference type="AlphaFoldDB" id="A0A511CHA3"/>
<name>A0A511CHA3_9FLAO</name>
<comment type="caution">
    <text evidence="3">The sequence shown here is derived from an EMBL/GenBank/DDBJ whole genome shotgun (WGS) entry which is preliminary data.</text>
</comment>
<evidence type="ECO:0000259" key="2">
    <source>
        <dbReference type="Pfam" id="PF13568"/>
    </source>
</evidence>
<feature type="domain" description="Outer membrane protein beta-barrel" evidence="2">
    <location>
        <begin position="29"/>
        <end position="184"/>
    </location>
</feature>
<evidence type="ECO:0000313" key="3">
    <source>
        <dbReference type="EMBL" id="GEL11273.1"/>
    </source>
</evidence>
<proteinExistence type="predicted"/>
<reference evidence="3 4" key="1">
    <citation type="submission" date="2019-07" db="EMBL/GenBank/DDBJ databases">
        <title>Whole genome shotgun sequence of Flavobacterium glycines NBRC 105008.</title>
        <authorList>
            <person name="Hosoyama A."/>
            <person name="Uohara A."/>
            <person name="Ohji S."/>
            <person name="Ichikawa N."/>
        </authorList>
    </citation>
    <scope>NUCLEOTIDE SEQUENCE [LARGE SCALE GENOMIC DNA]</scope>
    <source>
        <strain evidence="3 4">NBRC 105008</strain>
    </source>
</reference>
<sequence length="202" mass="22301">MGVNNFKNKIMKKIYLVGLLLGLVMSIEAQETSLHKSHGGIKGGYNLAAVSFDGDGETDSRSGFHVGIYGESFLSDAFSIQPELLFSQQGYEITNSSGKFTQKLNYINLPVMFKAYPSQNFFLEAGPQIGVAVTHKEVYDGVFSSTQEYNPDSFDWGMNFGAGIKTDSGISLGVRYHLGLGDLYDEQKAQNRVWMFSLGFDL</sequence>
<evidence type="ECO:0000256" key="1">
    <source>
        <dbReference type="SAM" id="SignalP"/>
    </source>
</evidence>
<dbReference type="Pfam" id="PF13568">
    <property type="entry name" value="OMP_b-brl_2"/>
    <property type="match status" value="1"/>
</dbReference>
<dbReference type="EMBL" id="BJVF01000003">
    <property type="protein sequence ID" value="GEL11273.1"/>
    <property type="molecule type" value="Genomic_DNA"/>
</dbReference>
<dbReference type="InterPro" id="IPR011250">
    <property type="entry name" value="OMP/PagP_B-barrel"/>
</dbReference>
<keyword evidence="1" id="KW-0732">Signal</keyword>
<dbReference type="SUPFAM" id="SSF56925">
    <property type="entry name" value="OMPA-like"/>
    <property type="match status" value="1"/>
</dbReference>
<dbReference type="Proteomes" id="UP000321579">
    <property type="component" value="Unassembled WGS sequence"/>
</dbReference>
<protein>
    <recommendedName>
        <fullName evidence="2">Outer membrane protein beta-barrel domain-containing protein</fullName>
    </recommendedName>
</protein>
<evidence type="ECO:0000313" key="4">
    <source>
        <dbReference type="Proteomes" id="UP000321579"/>
    </source>
</evidence>
<feature type="chain" id="PRO_5022245154" description="Outer membrane protein beta-barrel domain-containing protein" evidence="1">
    <location>
        <begin position="30"/>
        <end position="202"/>
    </location>
</feature>
<dbReference type="InterPro" id="IPR025665">
    <property type="entry name" value="Beta-barrel_OMP_2"/>
</dbReference>
<gene>
    <name evidence="3" type="ORF">FGL01_20120</name>
</gene>
<accession>A0A511CHA3</accession>